<comment type="caution">
    <text evidence="1">The sequence shown here is derived from an EMBL/GenBank/DDBJ whole genome shotgun (WGS) entry which is preliminary data.</text>
</comment>
<dbReference type="AlphaFoldDB" id="A0A1V3WP00"/>
<evidence type="ECO:0008006" key="3">
    <source>
        <dbReference type="Google" id="ProtNLM"/>
    </source>
</evidence>
<evidence type="ECO:0000313" key="2">
    <source>
        <dbReference type="Proteomes" id="UP000189229"/>
    </source>
</evidence>
<name>A0A1V3WP00_MYCKA</name>
<dbReference type="EMBL" id="MVBM01000007">
    <property type="protein sequence ID" value="OOK68697.1"/>
    <property type="molecule type" value="Genomic_DNA"/>
</dbReference>
<accession>A0A1V3WP00</accession>
<reference evidence="1 2" key="1">
    <citation type="submission" date="2017-02" db="EMBL/GenBank/DDBJ databases">
        <title>Complete genome sequences of Mycobacterium kansasii strains isolated from rhesus macaques.</title>
        <authorList>
            <person name="Panda A."/>
            <person name="Nagaraj S."/>
            <person name="Zhao X."/>
            <person name="Tettelin H."/>
            <person name="Detolla L.J."/>
        </authorList>
    </citation>
    <scope>NUCLEOTIDE SEQUENCE [LARGE SCALE GENOMIC DNA]</scope>
    <source>
        <strain evidence="1 2">11-3813</strain>
    </source>
</reference>
<proteinExistence type="predicted"/>
<evidence type="ECO:0000313" key="1">
    <source>
        <dbReference type="EMBL" id="OOK68697.1"/>
    </source>
</evidence>
<organism evidence="1 2">
    <name type="scientific">Mycobacterium kansasii</name>
    <dbReference type="NCBI Taxonomy" id="1768"/>
    <lineage>
        <taxon>Bacteria</taxon>
        <taxon>Bacillati</taxon>
        <taxon>Actinomycetota</taxon>
        <taxon>Actinomycetes</taxon>
        <taxon>Mycobacteriales</taxon>
        <taxon>Mycobacteriaceae</taxon>
        <taxon>Mycobacterium</taxon>
    </lineage>
</organism>
<sequence>MMDTTVSGIGAVVVAELRAAGYMESTVGQYAKTIKALTEFASA</sequence>
<gene>
    <name evidence="1" type="ORF">BZL30_7027</name>
</gene>
<protein>
    <recommendedName>
        <fullName evidence="3">Integrase</fullName>
    </recommendedName>
</protein>
<dbReference type="Proteomes" id="UP000189229">
    <property type="component" value="Unassembled WGS sequence"/>
</dbReference>